<evidence type="ECO:0000313" key="1">
    <source>
        <dbReference type="EMBL" id="KAF7832246.1"/>
    </source>
</evidence>
<dbReference type="EMBL" id="JAAIUW010000005">
    <property type="protein sequence ID" value="KAF7832246.1"/>
    <property type="molecule type" value="Genomic_DNA"/>
</dbReference>
<proteinExistence type="predicted"/>
<keyword evidence="2" id="KW-1185">Reference proteome</keyword>
<organism evidence="1 2">
    <name type="scientific">Senna tora</name>
    <dbReference type="NCBI Taxonomy" id="362788"/>
    <lineage>
        <taxon>Eukaryota</taxon>
        <taxon>Viridiplantae</taxon>
        <taxon>Streptophyta</taxon>
        <taxon>Embryophyta</taxon>
        <taxon>Tracheophyta</taxon>
        <taxon>Spermatophyta</taxon>
        <taxon>Magnoliopsida</taxon>
        <taxon>eudicotyledons</taxon>
        <taxon>Gunneridae</taxon>
        <taxon>Pentapetalae</taxon>
        <taxon>rosids</taxon>
        <taxon>fabids</taxon>
        <taxon>Fabales</taxon>
        <taxon>Fabaceae</taxon>
        <taxon>Caesalpinioideae</taxon>
        <taxon>Cassia clade</taxon>
        <taxon>Senna</taxon>
    </lineage>
</organism>
<reference evidence="1" key="1">
    <citation type="submission" date="2020-09" db="EMBL/GenBank/DDBJ databases">
        <title>Genome-Enabled Discovery of Anthraquinone Biosynthesis in Senna tora.</title>
        <authorList>
            <person name="Kang S.-H."/>
            <person name="Pandey R.P."/>
            <person name="Lee C.-M."/>
            <person name="Sim J.-S."/>
            <person name="Jeong J.-T."/>
            <person name="Choi B.-S."/>
            <person name="Jung M."/>
            <person name="Ginzburg D."/>
            <person name="Zhao K."/>
            <person name="Won S.Y."/>
            <person name="Oh T.-J."/>
            <person name="Yu Y."/>
            <person name="Kim N.-H."/>
            <person name="Lee O.R."/>
            <person name="Lee T.-H."/>
            <person name="Bashyal P."/>
            <person name="Kim T.-S."/>
            <person name="Lee W.-H."/>
            <person name="Kawkins C."/>
            <person name="Kim C.-K."/>
            <person name="Kim J.S."/>
            <person name="Ahn B.O."/>
            <person name="Rhee S.Y."/>
            <person name="Sohng J.K."/>
        </authorList>
    </citation>
    <scope>NUCLEOTIDE SEQUENCE</scope>
    <source>
        <tissue evidence="1">Leaf</tissue>
    </source>
</reference>
<name>A0A835C6M8_9FABA</name>
<dbReference type="AlphaFoldDB" id="A0A835C6M8"/>
<dbReference type="Proteomes" id="UP000634136">
    <property type="component" value="Unassembled WGS sequence"/>
</dbReference>
<sequence length="24" mass="2668">MAADKMKYIAAVFRVHALDDALFA</sequence>
<evidence type="ECO:0000313" key="2">
    <source>
        <dbReference type="Proteomes" id="UP000634136"/>
    </source>
</evidence>
<comment type="caution">
    <text evidence="1">The sequence shown here is derived from an EMBL/GenBank/DDBJ whole genome shotgun (WGS) entry which is preliminary data.</text>
</comment>
<protein>
    <submittedName>
        <fullName evidence="1">Uncharacterized protein</fullName>
    </submittedName>
</protein>
<gene>
    <name evidence="1" type="ORF">G2W53_014579</name>
</gene>
<accession>A0A835C6M8</accession>